<dbReference type="InterPro" id="IPR005498">
    <property type="entry name" value="T4SS_VirB10/TraB/TrbI"/>
</dbReference>
<feature type="transmembrane region" description="Helical" evidence="2">
    <location>
        <begin position="21"/>
        <end position="40"/>
    </location>
</feature>
<sequence length="420" mass="44302">MTDTHEATSTTSTAARKRQTIITLGAAGLLFGGILLGLYLTDPQQQIATNNDQVSSDEEITEHFNLPGKKVDPREVWISRGESDINTLKKSNAEFTRTIEQLRGEIAQLQTNQARANQATPSVPLNTGVATFPTLPPPPPPRKQSPASGTMVDTVLSDAAGQTANNLGVNRNGSTISSSAILSVSLADTPVPDDKDKQGAKKKPPCNVTNCIPPGAFAKAALLSGLDAPTGGRADTNPHPVLLELLDTASLPNRYRSRVKECRVVAAGFGRISDERAYLRLERLSCVLRGGEILDVPLKGYVSGEDGKVGMRGHLISKQGALIARALLAGTAGGIGSAISQSYSSVLTSPTGAVSTIDPSKTLEFGVASGFGTALGEISDWYLKRADETYPIIEIDAGRVVEIVLTEGIELGVNIEENHS</sequence>
<evidence type="ECO:0000313" key="3">
    <source>
        <dbReference type="EMBL" id="ALP53701.1"/>
    </source>
</evidence>
<dbReference type="Proteomes" id="UP000055136">
    <property type="component" value="Chromosome"/>
</dbReference>
<gene>
    <name evidence="3" type="ORF">Tel_11450</name>
</gene>
<accession>A0A0S2TEZ0</accession>
<keyword evidence="2" id="KW-1133">Transmembrane helix</keyword>
<dbReference type="Pfam" id="PF03743">
    <property type="entry name" value="TrbI"/>
    <property type="match status" value="1"/>
</dbReference>
<feature type="coiled-coil region" evidence="1">
    <location>
        <begin position="85"/>
        <end position="119"/>
    </location>
</feature>
<dbReference type="STRING" id="1748243.Tel_11450"/>
<evidence type="ECO:0008006" key="5">
    <source>
        <dbReference type="Google" id="ProtNLM"/>
    </source>
</evidence>
<name>A0A0S2TEZ0_9GAMM</name>
<evidence type="ECO:0000313" key="4">
    <source>
        <dbReference type="Proteomes" id="UP000055136"/>
    </source>
</evidence>
<evidence type="ECO:0000256" key="1">
    <source>
        <dbReference type="SAM" id="Coils"/>
    </source>
</evidence>
<reference evidence="3" key="1">
    <citation type="submission" date="2015-10" db="EMBL/GenBank/DDBJ databases">
        <title>Description of Candidatus Tenderia electrophaga gen. nov, sp. nov., an Uncultivated Electroautotroph from a Biocathode Enrichment.</title>
        <authorList>
            <person name="Eddie B.J."/>
            <person name="Malanoski A.P."/>
            <person name="Wang Z."/>
            <person name="Hall R.J."/>
            <person name="Oh S.D."/>
            <person name="Heiner C."/>
            <person name="Lin B."/>
            <person name="Strycharz-Glaven S.M."/>
        </authorList>
    </citation>
    <scope>NUCLEOTIDE SEQUENCE [LARGE SCALE GENOMIC DNA]</scope>
    <source>
        <strain evidence="3">NRL1</strain>
    </source>
</reference>
<keyword evidence="1" id="KW-0175">Coiled coil</keyword>
<keyword evidence="2" id="KW-0472">Membrane</keyword>
<dbReference type="AlphaFoldDB" id="A0A0S2TEZ0"/>
<dbReference type="EMBL" id="CP013099">
    <property type="protein sequence ID" value="ALP53701.1"/>
    <property type="molecule type" value="Genomic_DNA"/>
</dbReference>
<keyword evidence="2" id="KW-0812">Transmembrane</keyword>
<keyword evidence="4" id="KW-1185">Reference proteome</keyword>
<protein>
    <recommendedName>
        <fullName evidence="5">Conjugal transfer protein TraB</fullName>
    </recommendedName>
</protein>
<organism evidence="3 4">
    <name type="scientific">Candidatus Tenderia electrophaga</name>
    <dbReference type="NCBI Taxonomy" id="1748243"/>
    <lineage>
        <taxon>Bacteria</taxon>
        <taxon>Pseudomonadati</taxon>
        <taxon>Pseudomonadota</taxon>
        <taxon>Gammaproteobacteria</taxon>
        <taxon>Candidatus Tenderiales</taxon>
        <taxon>Candidatus Tenderiaceae</taxon>
        <taxon>Candidatus Tenderia</taxon>
    </lineage>
</organism>
<dbReference type="KEGG" id="tee:Tel_11450"/>
<evidence type="ECO:0000256" key="2">
    <source>
        <dbReference type="SAM" id="Phobius"/>
    </source>
</evidence>
<dbReference type="CDD" id="cd16430">
    <property type="entry name" value="TraB"/>
    <property type="match status" value="1"/>
</dbReference>
<proteinExistence type="predicted"/>